<accession>A0A8X8YML6</accession>
<comment type="caution">
    <text evidence="1">The sequence shown here is derived from an EMBL/GenBank/DDBJ whole genome shotgun (WGS) entry which is preliminary data.</text>
</comment>
<proteinExistence type="predicted"/>
<dbReference type="EMBL" id="PNBA02000002">
    <property type="protein sequence ID" value="KAG6432766.1"/>
    <property type="molecule type" value="Genomic_DNA"/>
</dbReference>
<evidence type="ECO:0000313" key="1">
    <source>
        <dbReference type="EMBL" id="KAG6432766.1"/>
    </source>
</evidence>
<reference evidence="1" key="1">
    <citation type="submission" date="2018-01" db="EMBL/GenBank/DDBJ databases">
        <authorList>
            <person name="Mao J.F."/>
        </authorList>
    </citation>
    <scope>NUCLEOTIDE SEQUENCE</scope>
    <source>
        <strain evidence="1">Huo1</strain>
        <tissue evidence="1">Leaf</tissue>
    </source>
</reference>
<dbReference type="Proteomes" id="UP000298416">
    <property type="component" value="Unassembled WGS sequence"/>
</dbReference>
<evidence type="ECO:0000313" key="2">
    <source>
        <dbReference type="Proteomes" id="UP000298416"/>
    </source>
</evidence>
<name>A0A8X8YML6_SALSN</name>
<reference evidence="1" key="2">
    <citation type="submission" date="2020-08" db="EMBL/GenBank/DDBJ databases">
        <title>Plant Genome Project.</title>
        <authorList>
            <person name="Zhang R.-G."/>
        </authorList>
    </citation>
    <scope>NUCLEOTIDE SEQUENCE</scope>
    <source>
        <strain evidence="1">Huo1</strain>
        <tissue evidence="1">Leaf</tissue>
    </source>
</reference>
<protein>
    <submittedName>
        <fullName evidence="1">Uncharacterized protein</fullName>
    </submittedName>
</protein>
<organism evidence="1">
    <name type="scientific">Salvia splendens</name>
    <name type="common">Scarlet sage</name>
    <dbReference type="NCBI Taxonomy" id="180675"/>
    <lineage>
        <taxon>Eukaryota</taxon>
        <taxon>Viridiplantae</taxon>
        <taxon>Streptophyta</taxon>
        <taxon>Embryophyta</taxon>
        <taxon>Tracheophyta</taxon>
        <taxon>Spermatophyta</taxon>
        <taxon>Magnoliopsida</taxon>
        <taxon>eudicotyledons</taxon>
        <taxon>Gunneridae</taxon>
        <taxon>Pentapetalae</taxon>
        <taxon>asterids</taxon>
        <taxon>lamiids</taxon>
        <taxon>Lamiales</taxon>
        <taxon>Lamiaceae</taxon>
        <taxon>Nepetoideae</taxon>
        <taxon>Mentheae</taxon>
        <taxon>Salviinae</taxon>
        <taxon>Salvia</taxon>
        <taxon>Salvia subgen. Calosphace</taxon>
        <taxon>core Calosphace</taxon>
    </lineage>
</organism>
<gene>
    <name evidence="1" type="ORF">SASPL_104353</name>
</gene>
<sequence>MMTSITSNQRGNADSVRSLRCFAFWKQEVVNQRERHLLQLRLRLQGVLQAKYKARPARKGRNLRPLFLIIHNHHHMLSTP</sequence>
<keyword evidence="2" id="KW-1185">Reference proteome</keyword>
<dbReference type="AlphaFoldDB" id="A0A8X8YML6"/>